<organism evidence="1 2">
    <name type="scientific">Aliikangiella maris</name>
    <dbReference type="NCBI Taxonomy" id="3162458"/>
    <lineage>
        <taxon>Bacteria</taxon>
        <taxon>Pseudomonadati</taxon>
        <taxon>Pseudomonadota</taxon>
        <taxon>Gammaproteobacteria</taxon>
        <taxon>Oceanospirillales</taxon>
        <taxon>Pleioneaceae</taxon>
        <taxon>Aliikangiella</taxon>
    </lineage>
</organism>
<reference evidence="1 2" key="1">
    <citation type="submission" date="2024-06" db="EMBL/GenBank/DDBJ databases">
        <authorList>
            <person name="Li F."/>
        </authorList>
    </citation>
    <scope>NUCLEOTIDE SEQUENCE [LARGE SCALE GENOMIC DNA]</scope>
    <source>
        <strain evidence="1 2">GXAS 311</strain>
    </source>
</reference>
<name>A0ABV2BQW9_9GAMM</name>
<evidence type="ECO:0000313" key="1">
    <source>
        <dbReference type="EMBL" id="MET1254327.1"/>
    </source>
</evidence>
<gene>
    <name evidence="1" type="ORF">ABVT43_04215</name>
</gene>
<accession>A0ABV2BQW9</accession>
<dbReference type="EMBL" id="JBEVCJ010000003">
    <property type="protein sequence ID" value="MET1254327.1"/>
    <property type="molecule type" value="Genomic_DNA"/>
</dbReference>
<proteinExistence type="predicted"/>
<comment type="caution">
    <text evidence="1">The sequence shown here is derived from an EMBL/GenBank/DDBJ whole genome shotgun (WGS) entry which is preliminary data.</text>
</comment>
<keyword evidence="2" id="KW-1185">Reference proteome</keyword>
<sequence>MKNRAKTFFAITGMATLLFACQSSNDSKDTTQNTATDTTSSSTTVTEQAPPPLMKTDPEMPNCAQSSPPILDTSKIENMLIKEGKITTEMDQKQRQKIVNDYINSKRNAYKMCKPKGK</sequence>
<dbReference type="Proteomes" id="UP001548189">
    <property type="component" value="Unassembled WGS sequence"/>
</dbReference>
<dbReference type="PROSITE" id="PS51257">
    <property type="entry name" value="PROKAR_LIPOPROTEIN"/>
    <property type="match status" value="1"/>
</dbReference>
<protein>
    <submittedName>
        <fullName evidence="1">Uncharacterized protein</fullName>
    </submittedName>
</protein>
<evidence type="ECO:0000313" key="2">
    <source>
        <dbReference type="Proteomes" id="UP001548189"/>
    </source>
</evidence>